<evidence type="ECO:0000256" key="1">
    <source>
        <dbReference type="ARBA" id="ARBA00022737"/>
    </source>
</evidence>
<dbReference type="FunFam" id="1.25.40.10:FF:000073">
    <property type="entry name" value="Pentatricopeptide repeat-containing protein chloroplastic"/>
    <property type="match status" value="1"/>
</dbReference>
<dbReference type="Proteomes" id="UP000626092">
    <property type="component" value="Unassembled WGS sequence"/>
</dbReference>
<feature type="repeat" description="PPR" evidence="2">
    <location>
        <begin position="456"/>
        <end position="490"/>
    </location>
</feature>
<sequence length="711" mass="80017">MSTLPLNSLKSPSPLIHNTHDLLVDTKTTNPPKPHHLSQSETLYSDAICSLRLCTTKRNSKLGSCVHAKILKSRLGSDSLINNSLLDMYTKCDQIEYAAKVFDNMPHRTVVSWTSMMSGYSQKGFVDEVLITFQQMLESLPPNEYTLCVLLQACAQKRDSKLVEIIHGFAIKYGYDRDGFFQNSLIDTYAKSGMLGSAEEVLYRFSGRDVVSWTTAISGHVGNGMMKRALILFLQMQEDGVQPNVVTVLSILMACSSIRQYRVFQWVHGLVMKTEWCRNALVMNSLVEMYNNNKYFKEAVRLFCDFCFTGEGWFLRPETMAARLQGCAHSGSFMLGEEIHVYLIKHGFFPSICVENSLLDMYGESGQLDFAFQFFRMMKFKDITSWNTLATCLVKSERPSEVLKLLTDIHTYGAQDNIFPDFITMLASIKACSNLASERLGQVIHGYTMRAGMISDVFVQNSLVDMYGKSGRLDLAEQMFEEMPIRDLGSWNSLIAAYGMNGNGISALQTFAKLKKSGIYKPNEITFGSVLSACSHSGLIEEGFENFECMKTEYGVDQRMEHFACMVDLLCRSGRIEEAKAFIEKMPVKPGPDVWGALLCACELFKNVEIAKKAATKLSALEPNSNIWRVAISNVYASVGRWEEAAKARAEVRRSEDLKKGEGWSSVEVKGEMHRFRVADTRYAESETIYEVLNGMRELIREAVTETATSK</sequence>
<dbReference type="Gene3D" id="1.25.40.10">
    <property type="entry name" value="Tetratricopeptide repeat domain"/>
    <property type="match status" value="4"/>
</dbReference>
<dbReference type="OrthoDB" id="647890at2759"/>
<dbReference type="Pfam" id="PF20431">
    <property type="entry name" value="E_motif"/>
    <property type="match status" value="1"/>
</dbReference>
<dbReference type="PANTHER" id="PTHR47926">
    <property type="entry name" value="PENTATRICOPEPTIDE REPEAT-CONTAINING PROTEIN"/>
    <property type="match status" value="1"/>
</dbReference>
<dbReference type="NCBIfam" id="TIGR00756">
    <property type="entry name" value="PPR"/>
    <property type="match status" value="3"/>
</dbReference>
<dbReference type="InterPro" id="IPR011990">
    <property type="entry name" value="TPR-like_helical_dom_sf"/>
</dbReference>
<dbReference type="FunFam" id="1.25.40.10:FF:000227">
    <property type="entry name" value="Pentatricopeptide repeat-containing protein At3g13880"/>
    <property type="match status" value="1"/>
</dbReference>
<organism evidence="3 4">
    <name type="scientific">Rhododendron simsii</name>
    <name type="common">Sims's rhododendron</name>
    <dbReference type="NCBI Taxonomy" id="118357"/>
    <lineage>
        <taxon>Eukaryota</taxon>
        <taxon>Viridiplantae</taxon>
        <taxon>Streptophyta</taxon>
        <taxon>Embryophyta</taxon>
        <taxon>Tracheophyta</taxon>
        <taxon>Spermatophyta</taxon>
        <taxon>Magnoliopsida</taxon>
        <taxon>eudicotyledons</taxon>
        <taxon>Gunneridae</taxon>
        <taxon>Pentapetalae</taxon>
        <taxon>asterids</taxon>
        <taxon>Ericales</taxon>
        <taxon>Ericaceae</taxon>
        <taxon>Ericoideae</taxon>
        <taxon>Rhodoreae</taxon>
        <taxon>Rhododendron</taxon>
    </lineage>
</organism>
<dbReference type="PANTHER" id="PTHR47926:SF513">
    <property type="entry name" value="PENTATRICOPEPTIDE REPEAT-CONTAINING PROTEIN"/>
    <property type="match status" value="1"/>
</dbReference>
<evidence type="ECO:0008006" key="5">
    <source>
        <dbReference type="Google" id="ProtNLM"/>
    </source>
</evidence>
<reference evidence="3" key="1">
    <citation type="submission" date="2019-11" db="EMBL/GenBank/DDBJ databases">
        <authorList>
            <person name="Liu Y."/>
            <person name="Hou J."/>
            <person name="Li T.-Q."/>
            <person name="Guan C.-H."/>
            <person name="Wu X."/>
            <person name="Wu H.-Z."/>
            <person name="Ling F."/>
            <person name="Zhang R."/>
            <person name="Shi X.-G."/>
            <person name="Ren J.-P."/>
            <person name="Chen E.-F."/>
            <person name="Sun J.-M."/>
        </authorList>
    </citation>
    <scope>NUCLEOTIDE SEQUENCE</scope>
    <source>
        <strain evidence="3">Adult_tree_wgs_1</strain>
        <tissue evidence="3">Leaves</tissue>
    </source>
</reference>
<dbReference type="Pfam" id="PF13812">
    <property type="entry name" value="PPR_3"/>
    <property type="match status" value="1"/>
</dbReference>
<dbReference type="AlphaFoldDB" id="A0A834HC82"/>
<dbReference type="Pfam" id="PF01535">
    <property type="entry name" value="PPR"/>
    <property type="match status" value="6"/>
</dbReference>
<dbReference type="GO" id="GO:0009451">
    <property type="term" value="P:RNA modification"/>
    <property type="evidence" value="ECO:0007669"/>
    <property type="project" value="InterPro"/>
</dbReference>
<accession>A0A834HC82</accession>
<dbReference type="InterPro" id="IPR002885">
    <property type="entry name" value="PPR_rpt"/>
</dbReference>
<protein>
    <recommendedName>
        <fullName evidence="5">Pentatricopeptide repeat-containing protein</fullName>
    </recommendedName>
</protein>
<feature type="repeat" description="PPR" evidence="2">
    <location>
        <begin position="109"/>
        <end position="139"/>
    </location>
</feature>
<name>A0A834HC82_RHOSS</name>
<dbReference type="Pfam" id="PF13041">
    <property type="entry name" value="PPR_2"/>
    <property type="match status" value="2"/>
</dbReference>
<dbReference type="InterPro" id="IPR046848">
    <property type="entry name" value="E_motif"/>
</dbReference>
<keyword evidence="4" id="KW-1185">Reference proteome</keyword>
<evidence type="ECO:0000313" key="4">
    <source>
        <dbReference type="Proteomes" id="UP000626092"/>
    </source>
</evidence>
<dbReference type="FunFam" id="1.25.40.10:FF:000090">
    <property type="entry name" value="Pentatricopeptide repeat-containing protein, chloroplastic"/>
    <property type="match status" value="1"/>
</dbReference>
<dbReference type="InterPro" id="IPR046960">
    <property type="entry name" value="PPR_At4g14850-like_plant"/>
</dbReference>
<comment type="caution">
    <text evidence="3">The sequence shown here is derived from an EMBL/GenBank/DDBJ whole genome shotgun (WGS) entry which is preliminary data.</text>
</comment>
<keyword evidence="1" id="KW-0677">Repeat</keyword>
<feature type="repeat" description="PPR" evidence="2">
    <location>
        <begin position="209"/>
        <end position="243"/>
    </location>
</feature>
<dbReference type="PROSITE" id="PS51375">
    <property type="entry name" value="PPR"/>
    <property type="match status" value="3"/>
</dbReference>
<evidence type="ECO:0000313" key="3">
    <source>
        <dbReference type="EMBL" id="KAF7150497.1"/>
    </source>
</evidence>
<proteinExistence type="predicted"/>
<gene>
    <name evidence="3" type="ORF">RHSIM_Rhsim02G0235000</name>
</gene>
<evidence type="ECO:0000256" key="2">
    <source>
        <dbReference type="PROSITE-ProRule" id="PRU00708"/>
    </source>
</evidence>
<dbReference type="EMBL" id="WJXA01000002">
    <property type="protein sequence ID" value="KAF7150497.1"/>
    <property type="molecule type" value="Genomic_DNA"/>
</dbReference>
<dbReference type="GO" id="GO:0003729">
    <property type="term" value="F:mRNA binding"/>
    <property type="evidence" value="ECO:0007669"/>
    <property type="project" value="UniProtKB-ARBA"/>
</dbReference>